<gene>
    <name evidence="5" type="ORF">TBH_C1990</name>
</gene>
<proteinExistence type="inferred from homology"/>
<protein>
    <submittedName>
        <fullName evidence="5">RND efflux transporter MFP subunit</fullName>
    </submittedName>
</protein>
<dbReference type="OrthoDB" id="9781888at2"/>
<dbReference type="Gene3D" id="2.40.50.100">
    <property type="match status" value="1"/>
</dbReference>
<dbReference type="Gene3D" id="2.40.420.20">
    <property type="match status" value="1"/>
</dbReference>
<evidence type="ECO:0000313" key="5">
    <source>
        <dbReference type="EMBL" id="BAO44905.1"/>
    </source>
</evidence>
<dbReference type="GO" id="GO:0015562">
    <property type="term" value="F:efflux transmembrane transporter activity"/>
    <property type="evidence" value="ECO:0007669"/>
    <property type="project" value="TreeGrafter"/>
</dbReference>
<evidence type="ECO:0000256" key="2">
    <source>
        <dbReference type="SAM" id="Coils"/>
    </source>
</evidence>
<dbReference type="Pfam" id="PF25989">
    <property type="entry name" value="YknX_C"/>
    <property type="match status" value="1"/>
</dbReference>
<keyword evidence="6" id="KW-1185">Reference proteome</keyword>
<name>A0A7U6JJD6_9GAMM</name>
<dbReference type="NCBIfam" id="TIGR01730">
    <property type="entry name" value="RND_mfp"/>
    <property type="match status" value="1"/>
</dbReference>
<dbReference type="RefSeq" id="WP_041068153.1">
    <property type="nucleotide sequence ID" value="NZ_AP012273.1"/>
</dbReference>
<feature type="domain" description="Multidrug resistance protein MdtA-like barrel-sandwich hybrid" evidence="3">
    <location>
        <begin position="63"/>
        <end position="224"/>
    </location>
</feature>
<comment type="similarity">
    <text evidence="1">Belongs to the membrane fusion protein (MFP) (TC 8.A.1) family.</text>
</comment>
<dbReference type="InterPro" id="IPR058637">
    <property type="entry name" value="YknX-like_C"/>
</dbReference>
<dbReference type="GO" id="GO:1990281">
    <property type="term" value="C:efflux pump complex"/>
    <property type="evidence" value="ECO:0007669"/>
    <property type="project" value="TreeGrafter"/>
</dbReference>
<dbReference type="InterPro" id="IPR058625">
    <property type="entry name" value="MdtA-like_BSH"/>
</dbReference>
<dbReference type="EMBL" id="AP012273">
    <property type="protein sequence ID" value="BAO44905.1"/>
    <property type="molecule type" value="Genomic_DNA"/>
</dbReference>
<dbReference type="PANTHER" id="PTHR30469">
    <property type="entry name" value="MULTIDRUG RESISTANCE PROTEIN MDTA"/>
    <property type="match status" value="1"/>
</dbReference>
<dbReference type="SUPFAM" id="SSF111369">
    <property type="entry name" value="HlyD-like secretion proteins"/>
    <property type="match status" value="1"/>
</dbReference>
<dbReference type="Gene3D" id="2.40.30.170">
    <property type="match status" value="1"/>
</dbReference>
<dbReference type="PANTHER" id="PTHR30469:SF15">
    <property type="entry name" value="HLYD FAMILY OF SECRETION PROTEINS"/>
    <property type="match status" value="1"/>
</dbReference>
<dbReference type="KEGG" id="tbn:TBH_C1990"/>
<evidence type="ECO:0000256" key="1">
    <source>
        <dbReference type="ARBA" id="ARBA00009477"/>
    </source>
</evidence>
<dbReference type="Proteomes" id="UP000031631">
    <property type="component" value="Chromosome"/>
</dbReference>
<sequence length="388" mass="42563">MKRPNRHLVYTAFAVFLVASVVALILLKGPLAPIPVKIVKLQQGDLHPAIFGVGTVEALRSYRIGPTRSGRLLKLLVDHGDHVQKGQLLGEMDPVDLPERLKAAALNADKVEHLVEAAEAAVDDAREHYQQAQKEAIRYRKLVEKRQVSQELAESRESEARAAADKLREMQANLAGVKHDLERASEEYKALQAQLADMKLISPQDGMVTAREVEPGSVIVAGTPVLRMIDPASLWIRTRIDQAKTGRITVGQSADIQLRSHPQETRAGSVKRVELIADSLTEERWVDVGFDQIPKGLSIGMLANVTIHLAPVPQADWLPSAAIAYQQGQPGAWVVRKGRVVFLPLETGIHTLDGKTQITGGLEKGENVAIYPQKPLKEGDRVKETADD</sequence>
<accession>A0A7U6JJD6</accession>
<feature type="coiled-coil region" evidence="2">
    <location>
        <begin position="101"/>
        <end position="201"/>
    </location>
</feature>
<evidence type="ECO:0000259" key="3">
    <source>
        <dbReference type="Pfam" id="PF25917"/>
    </source>
</evidence>
<dbReference type="Pfam" id="PF25917">
    <property type="entry name" value="BSH_RND"/>
    <property type="match status" value="1"/>
</dbReference>
<dbReference type="Gene3D" id="1.10.287.470">
    <property type="entry name" value="Helix hairpin bin"/>
    <property type="match status" value="1"/>
</dbReference>
<organism evidence="5 6">
    <name type="scientific">Thiolapillus brandeum</name>
    <dbReference type="NCBI Taxonomy" id="1076588"/>
    <lineage>
        <taxon>Bacteria</taxon>
        <taxon>Pseudomonadati</taxon>
        <taxon>Pseudomonadota</taxon>
        <taxon>Gammaproteobacteria</taxon>
        <taxon>Chromatiales</taxon>
        <taxon>Sedimenticolaceae</taxon>
        <taxon>Thiolapillus</taxon>
    </lineage>
</organism>
<evidence type="ECO:0000313" key="6">
    <source>
        <dbReference type="Proteomes" id="UP000031631"/>
    </source>
</evidence>
<evidence type="ECO:0000259" key="4">
    <source>
        <dbReference type="Pfam" id="PF25989"/>
    </source>
</evidence>
<dbReference type="AlphaFoldDB" id="A0A7U6JJD6"/>
<reference evidence="5 6" key="1">
    <citation type="journal article" date="2014" name="PLoS ONE">
        <title>Physiological and genomic features of a novel sulfur-oxidizing gammaproteobacterium belonging to a previously uncultivated symbiotic lineage isolated from a hydrothermal vent.</title>
        <authorList>
            <person name="Nunoura T."/>
            <person name="Takaki Y."/>
            <person name="Kazama H."/>
            <person name="Kakuta J."/>
            <person name="Shimamura S."/>
            <person name="Makita H."/>
            <person name="Hirai M."/>
            <person name="Miyazaki M."/>
            <person name="Takai K."/>
        </authorList>
    </citation>
    <scope>NUCLEOTIDE SEQUENCE [LARGE SCALE GENOMIC DNA]</scope>
    <source>
        <strain evidence="5 6">Hiromi1</strain>
    </source>
</reference>
<keyword evidence="2" id="KW-0175">Coiled coil</keyword>
<dbReference type="InterPro" id="IPR006143">
    <property type="entry name" value="RND_pump_MFP"/>
</dbReference>
<feature type="domain" description="YknX-like C-terminal permuted SH3-like" evidence="4">
    <location>
        <begin position="318"/>
        <end position="383"/>
    </location>
</feature>